<dbReference type="AlphaFoldDB" id="A0A3M6U9F4"/>
<keyword evidence="3" id="KW-1185">Reference proteome</keyword>
<organism evidence="2 3">
    <name type="scientific">Pocillopora damicornis</name>
    <name type="common">Cauliflower coral</name>
    <name type="synonym">Millepora damicornis</name>
    <dbReference type="NCBI Taxonomy" id="46731"/>
    <lineage>
        <taxon>Eukaryota</taxon>
        <taxon>Metazoa</taxon>
        <taxon>Cnidaria</taxon>
        <taxon>Anthozoa</taxon>
        <taxon>Hexacorallia</taxon>
        <taxon>Scleractinia</taxon>
        <taxon>Astrocoeniina</taxon>
        <taxon>Pocilloporidae</taxon>
        <taxon>Pocillopora</taxon>
    </lineage>
</organism>
<feature type="region of interest" description="Disordered" evidence="1">
    <location>
        <begin position="59"/>
        <end position="129"/>
    </location>
</feature>
<feature type="compositionally biased region" description="Basic and acidic residues" evidence="1">
    <location>
        <begin position="80"/>
        <end position="91"/>
    </location>
</feature>
<reference evidence="2 3" key="1">
    <citation type="journal article" date="2018" name="Sci. Rep.">
        <title>Comparative analysis of the Pocillopora damicornis genome highlights role of immune system in coral evolution.</title>
        <authorList>
            <person name="Cunning R."/>
            <person name="Bay R.A."/>
            <person name="Gillette P."/>
            <person name="Baker A.C."/>
            <person name="Traylor-Knowles N."/>
        </authorList>
    </citation>
    <scope>NUCLEOTIDE SEQUENCE [LARGE SCALE GENOMIC DNA]</scope>
    <source>
        <strain evidence="2">RSMAS</strain>
        <tissue evidence="2">Whole animal</tissue>
    </source>
</reference>
<evidence type="ECO:0000313" key="2">
    <source>
        <dbReference type="EMBL" id="RMX50293.1"/>
    </source>
</evidence>
<protein>
    <submittedName>
        <fullName evidence="2">Uncharacterized protein</fullName>
    </submittedName>
</protein>
<comment type="caution">
    <text evidence="2">The sequence shown here is derived from an EMBL/GenBank/DDBJ whole genome shotgun (WGS) entry which is preliminary data.</text>
</comment>
<gene>
    <name evidence="2" type="ORF">pdam_00022648</name>
</gene>
<name>A0A3M6U9F4_POCDA</name>
<sequence>MWVPGIITAHSGPLSYEVKVAPNTVWRQHIDQLRESSVTSNFNKEQYTSRLNPAVLAATPQSASTMENEELQAPTMSGMEEPRTKDTHVDNTPDNPTSSQSETMVSSPATPPCRRYPLWLQKPPERLNL</sequence>
<evidence type="ECO:0000256" key="1">
    <source>
        <dbReference type="SAM" id="MobiDB-lite"/>
    </source>
</evidence>
<dbReference type="EMBL" id="RCHS01001987">
    <property type="protein sequence ID" value="RMX50293.1"/>
    <property type="molecule type" value="Genomic_DNA"/>
</dbReference>
<dbReference type="Proteomes" id="UP000275408">
    <property type="component" value="Unassembled WGS sequence"/>
</dbReference>
<feature type="compositionally biased region" description="Polar residues" evidence="1">
    <location>
        <begin position="92"/>
        <end position="108"/>
    </location>
</feature>
<proteinExistence type="predicted"/>
<accession>A0A3M6U9F4</accession>
<evidence type="ECO:0000313" key="3">
    <source>
        <dbReference type="Proteomes" id="UP000275408"/>
    </source>
</evidence>